<dbReference type="SUPFAM" id="SSF103481">
    <property type="entry name" value="Multidrug resistance efflux transporter EmrE"/>
    <property type="match status" value="1"/>
</dbReference>
<name>A0A146K5B6_9EUKA</name>
<feature type="transmembrane region" description="Helical" evidence="1">
    <location>
        <begin position="286"/>
        <end position="309"/>
    </location>
</feature>
<keyword evidence="1" id="KW-0472">Membrane</keyword>
<sequence length="410" mass="46683">MGNNSGAYNKNAIIGIIGILVFGTFTVLSLKFILEQSACPIYVAKIHSPIKPWEHGKCPKILKERFEKIWFKTIISLAATSVAIIPHFMKVCYNDKQAKQIAHQKARPFEIQNPTLKSYFYVIIPSMFDIFATILMTYGLVYIDVSIMQMLRGAMVVFCSVFSVWFLKRKIHRYQWVAVALTIVAVAIVGMSAILNSSDSKPWQHQLLGVFLVLSGTCLQAACVVTEDHMMEKYIAPPLFMLGMKSLWGFAFGVIVCLPLVSWVIPGDDNGHVEDIQDTFYMLADNYLIVVAVVVYGITLIFKNWAALVVTKETTSVVRSFFDVIRSTCIWAADLLIGEVIFKDSIYGERWSTFSWIQLMGFVLLIFSSQMYSGYVKYPFFRYSFYEIEKKQNSKENEPLLQGDEVTEYK</sequence>
<feature type="transmembrane region" description="Helical" evidence="1">
    <location>
        <begin position="69"/>
        <end position="89"/>
    </location>
</feature>
<accession>A0A146K5B6</accession>
<gene>
    <name evidence="3" type="ORF">TPC1_16051</name>
</gene>
<keyword evidence="1" id="KW-1133">Transmembrane helix</keyword>
<protein>
    <submittedName>
        <fullName evidence="3">EamA-like transporter family protein</fullName>
    </submittedName>
</protein>
<dbReference type="InterPro" id="IPR000620">
    <property type="entry name" value="EamA_dom"/>
</dbReference>
<feature type="transmembrane region" description="Helical" evidence="1">
    <location>
        <begin position="12"/>
        <end position="34"/>
    </location>
</feature>
<dbReference type="Gene3D" id="1.10.3730.20">
    <property type="match status" value="1"/>
</dbReference>
<feature type="domain" description="EamA" evidence="2">
    <location>
        <begin position="112"/>
        <end position="189"/>
    </location>
</feature>
<feature type="transmembrane region" description="Helical" evidence="1">
    <location>
        <begin position="354"/>
        <end position="375"/>
    </location>
</feature>
<feature type="transmembrane region" description="Helical" evidence="1">
    <location>
        <begin position="207"/>
        <end position="226"/>
    </location>
</feature>
<keyword evidence="1" id="KW-0812">Transmembrane</keyword>
<dbReference type="InterPro" id="IPR037185">
    <property type="entry name" value="EmrE-like"/>
</dbReference>
<dbReference type="PANTHER" id="PTHR13146">
    <property type="match status" value="1"/>
</dbReference>
<evidence type="ECO:0000259" key="2">
    <source>
        <dbReference type="Pfam" id="PF00892"/>
    </source>
</evidence>
<evidence type="ECO:0000256" key="1">
    <source>
        <dbReference type="SAM" id="Phobius"/>
    </source>
</evidence>
<reference evidence="3" key="1">
    <citation type="submission" date="2015-07" db="EMBL/GenBank/DDBJ databases">
        <title>Adaptation to a free-living lifestyle via gene acquisitions in the diplomonad Trepomonas sp. PC1.</title>
        <authorList>
            <person name="Xu F."/>
            <person name="Jerlstrom-Hultqvist J."/>
            <person name="Kolisko M."/>
            <person name="Simpson A.G.B."/>
            <person name="Roger A.J."/>
            <person name="Svard S.G."/>
            <person name="Andersson J.O."/>
        </authorList>
    </citation>
    <scope>NUCLEOTIDE SEQUENCE</scope>
    <source>
        <strain evidence="3">PC1</strain>
    </source>
</reference>
<feature type="transmembrane region" description="Helical" evidence="1">
    <location>
        <begin position="147"/>
        <end position="167"/>
    </location>
</feature>
<dbReference type="GO" id="GO:0016020">
    <property type="term" value="C:membrane"/>
    <property type="evidence" value="ECO:0007669"/>
    <property type="project" value="InterPro"/>
</dbReference>
<feature type="transmembrane region" description="Helical" evidence="1">
    <location>
        <begin position="119"/>
        <end position="141"/>
    </location>
</feature>
<organism evidence="3">
    <name type="scientific">Trepomonas sp. PC1</name>
    <dbReference type="NCBI Taxonomy" id="1076344"/>
    <lineage>
        <taxon>Eukaryota</taxon>
        <taxon>Metamonada</taxon>
        <taxon>Diplomonadida</taxon>
        <taxon>Hexamitidae</taxon>
        <taxon>Hexamitinae</taxon>
        <taxon>Trepomonas</taxon>
    </lineage>
</organism>
<dbReference type="EMBL" id="GDID01004496">
    <property type="protein sequence ID" value="JAP92110.1"/>
    <property type="molecule type" value="Transcribed_RNA"/>
</dbReference>
<feature type="transmembrane region" description="Helical" evidence="1">
    <location>
        <begin position="174"/>
        <end position="195"/>
    </location>
</feature>
<dbReference type="PANTHER" id="PTHR13146:SF3">
    <property type="entry name" value="EAMA DOMAIN-CONTAINING PROTEIN"/>
    <property type="match status" value="1"/>
</dbReference>
<evidence type="ECO:0000313" key="3">
    <source>
        <dbReference type="EMBL" id="JAP92110.1"/>
    </source>
</evidence>
<dbReference type="AlphaFoldDB" id="A0A146K5B6"/>
<proteinExistence type="predicted"/>
<dbReference type="Pfam" id="PF00892">
    <property type="entry name" value="EamA"/>
    <property type="match status" value="1"/>
</dbReference>
<feature type="transmembrane region" description="Helical" evidence="1">
    <location>
        <begin position="247"/>
        <end position="266"/>
    </location>
</feature>